<dbReference type="EMBL" id="CP001687">
    <property type="protein sequence ID" value="ACV12103.1"/>
    <property type="molecule type" value="Genomic_DNA"/>
</dbReference>
<sequence>MATETSHTVTRGVQPTNVVKGGLAGIAGALVMGALMIVMNEAVIAVAIPSLYTLAPPPSVPLGMAVHVFHGAMLGLAFAVTVGMLGMDSNGQVVGLGIAWGVLTWVGLAALLMPVWLSAVGSPASPSFPNFAMPSLLWHGVYGLVLGVGYAVAADGN</sequence>
<evidence type="ECO:0000313" key="3">
    <source>
        <dbReference type="Proteomes" id="UP000002071"/>
    </source>
</evidence>
<dbReference type="RefSeq" id="WP_015789674.1">
    <property type="nucleotide sequence ID" value="NC_013158.1"/>
</dbReference>
<dbReference type="GeneID" id="8384226"/>
<protein>
    <recommendedName>
        <fullName evidence="4">Histidine kinase</fullName>
    </recommendedName>
</protein>
<accession>C7NT28</accession>
<organism evidence="2 3">
    <name type="scientific">Halorhabdus utahensis (strain DSM 12940 / JCM 11049 / AX-2)</name>
    <dbReference type="NCBI Taxonomy" id="519442"/>
    <lineage>
        <taxon>Archaea</taxon>
        <taxon>Methanobacteriati</taxon>
        <taxon>Methanobacteriota</taxon>
        <taxon>Stenosarchaea group</taxon>
        <taxon>Halobacteria</taxon>
        <taxon>Halobacteriales</taxon>
        <taxon>Haloarculaceae</taxon>
        <taxon>Halorhabdus</taxon>
    </lineage>
</organism>
<keyword evidence="1" id="KW-1133">Transmembrane helix</keyword>
<gene>
    <name evidence="2" type="ordered locus">Huta_1934</name>
</gene>
<dbReference type="AlphaFoldDB" id="C7NT28"/>
<keyword evidence="1" id="KW-0812">Transmembrane</keyword>
<dbReference type="Pfam" id="PF20587">
    <property type="entry name" value="DUF6789"/>
    <property type="match status" value="1"/>
</dbReference>
<dbReference type="InterPro" id="IPR046739">
    <property type="entry name" value="DUF6789"/>
</dbReference>
<dbReference type="KEGG" id="hut:Huta_1934"/>
<dbReference type="eggNOG" id="arCOG06357">
    <property type="taxonomic scope" value="Archaea"/>
</dbReference>
<keyword evidence="3" id="KW-1185">Reference proteome</keyword>
<dbReference type="HOGENOM" id="CLU_123166_0_0_2"/>
<dbReference type="Proteomes" id="UP000002071">
    <property type="component" value="Chromosome"/>
</dbReference>
<name>C7NT28_HALUD</name>
<dbReference type="OrthoDB" id="204680at2157"/>
<evidence type="ECO:0008006" key="4">
    <source>
        <dbReference type="Google" id="ProtNLM"/>
    </source>
</evidence>
<feature type="transmembrane region" description="Helical" evidence="1">
    <location>
        <begin position="93"/>
        <end position="116"/>
    </location>
</feature>
<feature type="transmembrane region" description="Helical" evidence="1">
    <location>
        <begin position="136"/>
        <end position="153"/>
    </location>
</feature>
<reference evidence="2 3" key="1">
    <citation type="journal article" date="2009" name="Stand. Genomic Sci.">
        <title>Complete genome sequence of Halorhabdus utahensis type strain (AX-2).</title>
        <authorList>
            <person name="Anderson I."/>
            <person name="Tindall B.J."/>
            <person name="Pomrenke H."/>
            <person name="Goker M."/>
            <person name="Lapidus A."/>
            <person name="Nolan M."/>
            <person name="Copeland A."/>
            <person name="Glavina Del Rio T."/>
            <person name="Chen F."/>
            <person name="Tice H."/>
            <person name="Cheng J.F."/>
            <person name="Lucas S."/>
            <person name="Chertkov O."/>
            <person name="Bruce D."/>
            <person name="Brettin T."/>
            <person name="Detter J.C."/>
            <person name="Han C."/>
            <person name="Goodwin L."/>
            <person name="Land M."/>
            <person name="Hauser L."/>
            <person name="Chang Y.J."/>
            <person name="Jeffries C.D."/>
            <person name="Pitluck S."/>
            <person name="Pati A."/>
            <person name="Mavromatis K."/>
            <person name="Ivanova N."/>
            <person name="Ovchinnikova G."/>
            <person name="Chen A."/>
            <person name="Palaniappan K."/>
            <person name="Chain P."/>
            <person name="Rohde M."/>
            <person name="Bristow J."/>
            <person name="Eisen J.A."/>
            <person name="Markowitz V."/>
            <person name="Hugenholtz P."/>
            <person name="Kyrpides N.C."/>
            <person name="Klenk H.P."/>
        </authorList>
    </citation>
    <scope>NUCLEOTIDE SEQUENCE [LARGE SCALE GENOMIC DNA]</scope>
    <source>
        <strain evidence="3">DSM 12940 / JCM 11049 / AX-2</strain>
    </source>
</reference>
<feature type="transmembrane region" description="Helical" evidence="1">
    <location>
        <begin position="68"/>
        <end position="86"/>
    </location>
</feature>
<evidence type="ECO:0000313" key="2">
    <source>
        <dbReference type="EMBL" id="ACV12103.1"/>
    </source>
</evidence>
<proteinExistence type="predicted"/>
<evidence type="ECO:0000256" key="1">
    <source>
        <dbReference type="SAM" id="Phobius"/>
    </source>
</evidence>
<keyword evidence="1" id="KW-0472">Membrane</keyword>
<feature type="transmembrane region" description="Helical" evidence="1">
    <location>
        <begin position="21"/>
        <end position="48"/>
    </location>
</feature>